<protein>
    <submittedName>
        <fullName evidence="3">Uncharacterized protein</fullName>
    </submittedName>
</protein>
<dbReference type="EMBL" id="AACCXM010000003">
    <property type="protein sequence ID" value="EAK0468722.1"/>
    <property type="molecule type" value="Genomic_DNA"/>
</dbReference>
<organism evidence="3">
    <name type="scientific">Campylobacter fetus</name>
    <dbReference type="NCBI Taxonomy" id="196"/>
    <lineage>
        <taxon>Bacteria</taxon>
        <taxon>Pseudomonadati</taxon>
        <taxon>Campylobacterota</taxon>
        <taxon>Epsilonproteobacteria</taxon>
        <taxon>Campylobacterales</taxon>
        <taxon>Campylobacteraceae</taxon>
        <taxon>Campylobacter</taxon>
    </lineage>
</organism>
<keyword evidence="1" id="KW-0472">Membrane</keyword>
<evidence type="ECO:0000313" key="2">
    <source>
        <dbReference type="EMBL" id="EAI5407682.1"/>
    </source>
</evidence>
<proteinExistence type="predicted"/>
<keyword evidence="1" id="KW-1133">Transmembrane helix</keyword>
<feature type="transmembrane region" description="Helical" evidence="1">
    <location>
        <begin position="40"/>
        <end position="58"/>
    </location>
</feature>
<gene>
    <name evidence="3" type="ORF">AAH17_02050</name>
    <name evidence="4" type="ORF">AAH24_05005</name>
    <name evidence="2" type="ORF">BVH53_03060</name>
</gene>
<sequence>MSLKELEITRKRLRLKLFAVLVIAAAFGFLAAALLFKFDAVMAIIAAIFITLFVYYHFKFKITKDFEHDLKERVLAQILISMNLKALKDELDENEFLEGKNNFPKTDILFNSYKICQAEFDSFNIKFYDVYLKDTNSSNTLFYGLFASSKFKKTLSMDKNSLDISNLKDIFGSDISYFISDNKILLYINSQGDSLSLNLKTPISNEGVDIFKFKSGINTVLELFKSF</sequence>
<dbReference type="RefSeq" id="WP_065843866.1">
    <property type="nucleotide sequence ID" value="NZ_AABUZP020000066.1"/>
</dbReference>
<evidence type="ECO:0000256" key="1">
    <source>
        <dbReference type="SAM" id="Phobius"/>
    </source>
</evidence>
<feature type="transmembrane region" description="Helical" evidence="1">
    <location>
        <begin position="15"/>
        <end position="34"/>
    </location>
</feature>
<evidence type="ECO:0000313" key="3">
    <source>
        <dbReference type="EMBL" id="EAK0452445.1"/>
    </source>
</evidence>
<reference evidence="3 5" key="1">
    <citation type="submission" date="2018-05" db="EMBL/GenBank/DDBJ databases">
        <authorList>
            <consortium name="PulseNet: The National Subtyping Network for Foodborne Disease Surveillance"/>
            <person name="Tarr C.L."/>
            <person name="Trees E."/>
            <person name="Katz L.S."/>
            <person name="Carleton-Romer H.A."/>
            <person name="Stroika S."/>
            <person name="Kucerova Z."/>
            <person name="Roache K.F."/>
            <person name="Sabol A.L."/>
            <person name="Besser J."/>
            <person name="Gerner-Smidt P."/>
        </authorList>
    </citation>
    <scope>NUCLEOTIDE SEQUENCE</scope>
    <source>
        <strain evidence="3">2014D-0197</strain>
        <strain evidence="2 5">2016D-0221</strain>
        <strain evidence="4">D4313</strain>
    </source>
</reference>
<evidence type="ECO:0000313" key="5">
    <source>
        <dbReference type="Proteomes" id="UP000557842"/>
    </source>
</evidence>
<keyword evidence="1" id="KW-0812">Transmembrane</keyword>
<accession>A0A5L4IJH3</accession>
<dbReference type="EMBL" id="AACCXK010000003">
    <property type="protein sequence ID" value="EAK0452445.1"/>
    <property type="molecule type" value="Genomic_DNA"/>
</dbReference>
<dbReference type="Proteomes" id="UP000557842">
    <property type="component" value="Unassembled WGS sequence"/>
</dbReference>
<comment type="caution">
    <text evidence="3">The sequence shown here is derived from an EMBL/GenBank/DDBJ whole genome shotgun (WGS) entry which is preliminary data.</text>
</comment>
<dbReference type="AlphaFoldDB" id="A0A5L4IJH3"/>
<evidence type="ECO:0000313" key="4">
    <source>
        <dbReference type="EMBL" id="EAK0468722.1"/>
    </source>
</evidence>
<dbReference type="EMBL" id="AABQDW010000004">
    <property type="protein sequence ID" value="EAI5407682.1"/>
    <property type="molecule type" value="Genomic_DNA"/>
</dbReference>
<name>A0A5L4IJH3_CAMFE</name>